<protein>
    <submittedName>
        <fullName evidence="1">Uncharacterized protein</fullName>
    </submittedName>
</protein>
<evidence type="ECO:0000313" key="2">
    <source>
        <dbReference type="Proteomes" id="UP001347796"/>
    </source>
</evidence>
<dbReference type="EMBL" id="JAZGQO010000007">
    <property type="protein sequence ID" value="KAK6182000.1"/>
    <property type="molecule type" value="Genomic_DNA"/>
</dbReference>
<sequence length="261" mass="30471">MNDIETALPAFYDLFLTVLNKHAPIKTRRVKYHTQPPWFNDEIKDARKKRDYYKMIGNDTLYKQWRNKTKKLIEQAKTDHVKDIIINKKDNKTIWQYLNSLQGKSSLGPNYPQTIEYHDFKTSDPTQITEFMNEYFTNITDSIKPPYKPIQQPHIIQNYINNQVPQNFPYDLPPISFPEVLKYLKNLQPKKATGLDNLGPKILKMSAEVIANSLTHIINLCLTNCIFPDQMKEAKIVPIFKKGSKEIISNYRPISILPTIS</sequence>
<evidence type="ECO:0000313" key="1">
    <source>
        <dbReference type="EMBL" id="KAK6182000.1"/>
    </source>
</evidence>
<organism evidence="1 2">
    <name type="scientific">Patella caerulea</name>
    <name type="common">Rayed Mediterranean limpet</name>
    <dbReference type="NCBI Taxonomy" id="87958"/>
    <lineage>
        <taxon>Eukaryota</taxon>
        <taxon>Metazoa</taxon>
        <taxon>Spiralia</taxon>
        <taxon>Lophotrochozoa</taxon>
        <taxon>Mollusca</taxon>
        <taxon>Gastropoda</taxon>
        <taxon>Patellogastropoda</taxon>
        <taxon>Patelloidea</taxon>
        <taxon>Patellidae</taxon>
        <taxon>Patella</taxon>
    </lineage>
</organism>
<name>A0AAN8JUR2_PATCE</name>
<comment type="caution">
    <text evidence="1">The sequence shown here is derived from an EMBL/GenBank/DDBJ whole genome shotgun (WGS) entry which is preliminary data.</text>
</comment>
<dbReference type="PANTHER" id="PTHR47510">
    <property type="entry name" value="REVERSE TRANSCRIPTASE DOMAIN-CONTAINING PROTEIN"/>
    <property type="match status" value="1"/>
</dbReference>
<proteinExistence type="predicted"/>
<keyword evidence="2" id="KW-1185">Reference proteome</keyword>
<gene>
    <name evidence="1" type="ORF">SNE40_009773</name>
</gene>
<reference evidence="1 2" key="1">
    <citation type="submission" date="2024-01" db="EMBL/GenBank/DDBJ databases">
        <title>The genome of the rayed Mediterranean limpet Patella caerulea (Linnaeus, 1758).</title>
        <authorList>
            <person name="Anh-Thu Weber A."/>
            <person name="Halstead-Nussloch G."/>
        </authorList>
    </citation>
    <scope>NUCLEOTIDE SEQUENCE [LARGE SCALE GENOMIC DNA]</scope>
    <source>
        <strain evidence="1">AATW-2023a</strain>
        <tissue evidence="1">Whole specimen</tissue>
    </source>
</reference>
<dbReference type="Proteomes" id="UP001347796">
    <property type="component" value="Unassembled WGS sequence"/>
</dbReference>
<accession>A0AAN8JUR2</accession>
<dbReference type="AlphaFoldDB" id="A0AAN8JUR2"/>
<dbReference type="PANTHER" id="PTHR47510:SF3">
    <property type="entry name" value="ENDO_EXONUCLEASE_PHOSPHATASE DOMAIN-CONTAINING PROTEIN"/>
    <property type="match status" value="1"/>
</dbReference>